<evidence type="ECO:0000256" key="2">
    <source>
        <dbReference type="ARBA" id="ARBA00022759"/>
    </source>
</evidence>
<keyword evidence="6" id="KW-0175">Coiled coil</keyword>
<evidence type="ECO:0000256" key="5">
    <source>
        <dbReference type="PROSITE-ProRule" id="PRU00266"/>
    </source>
</evidence>
<dbReference type="SMART" id="SM00535">
    <property type="entry name" value="RIBOc"/>
    <property type="match status" value="1"/>
</dbReference>
<evidence type="ECO:0000256" key="6">
    <source>
        <dbReference type="SAM" id="Coils"/>
    </source>
</evidence>
<dbReference type="PANTHER" id="PTHR11207:SF0">
    <property type="entry name" value="RIBONUCLEASE 3"/>
    <property type="match status" value="1"/>
</dbReference>
<dbReference type="SUPFAM" id="SSF69065">
    <property type="entry name" value="RNase III domain-like"/>
    <property type="match status" value="1"/>
</dbReference>
<dbReference type="EMBL" id="JAPCWZ010000005">
    <property type="protein sequence ID" value="KAK8862033.1"/>
    <property type="molecule type" value="Genomic_DNA"/>
</dbReference>
<protein>
    <submittedName>
        <fullName evidence="10">Ribonuclease 3</fullName>
    </submittedName>
</protein>
<accession>A0ABR2IFI4</accession>
<dbReference type="CDD" id="cd00593">
    <property type="entry name" value="RIBOc"/>
    <property type="match status" value="1"/>
</dbReference>
<comment type="caution">
    <text evidence="10">The sequence shown here is derived from an EMBL/GenBank/DDBJ whole genome shotgun (WGS) entry which is preliminary data.</text>
</comment>
<feature type="region of interest" description="Disordered" evidence="7">
    <location>
        <begin position="286"/>
        <end position="309"/>
    </location>
</feature>
<feature type="domain" description="DRBM" evidence="8">
    <location>
        <begin position="309"/>
        <end position="384"/>
    </location>
</feature>
<reference evidence="10 11" key="1">
    <citation type="journal article" date="2024" name="IMA Fungus">
        <title>Apiospora arundinis, a panoply of carbohydrate-active enzymes and secondary metabolites.</title>
        <authorList>
            <person name="Sorensen T."/>
            <person name="Petersen C."/>
            <person name="Muurmann A.T."/>
            <person name="Christiansen J.V."/>
            <person name="Brundto M.L."/>
            <person name="Overgaard C.K."/>
            <person name="Boysen A.T."/>
            <person name="Wollenberg R.D."/>
            <person name="Larsen T.O."/>
            <person name="Sorensen J.L."/>
            <person name="Nielsen K.L."/>
            <person name="Sondergaard T.E."/>
        </authorList>
    </citation>
    <scope>NUCLEOTIDE SEQUENCE [LARGE SCALE GENOMIC DNA]</scope>
    <source>
        <strain evidence="10 11">AAU 773</strain>
    </source>
</reference>
<gene>
    <name evidence="10" type="ORF">PGQ11_008268</name>
</gene>
<evidence type="ECO:0000256" key="3">
    <source>
        <dbReference type="ARBA" id="ARBA00022801"/>
    </source>
</evidence>
<evidence type="ECO:0000259" key="9">
    <source>
        <dbReference type="PROSITE" id="PS50142"/>
    </source>
</evidence>
<dbReference type="Gene3D" id="3.30.160.20">
    <property type="match status" value="1"/>
</dbReference>
<keyword evidence="4 5" id="KW-0694">RNA-binding</keyword>
<keyword evidence="1" id="KW-0540">Nuclease</keyword>
<evidence type="ECO:0000313" key="11">
    <source>
        <dbReference type="Proteomes" id="UP001390339"/>
    </source>
</evidence>
<organism evidence="10 11">
    <name type="scientific">Apiospora arundinis</name>
    <dbReference type="NCBI Taxonomy" id="335852"/>
    <lineage>
        <taxon>Eukaryota</taxon>
        <taxon>Fungi</taxon>
        <taxon>Dikarya</taxon>
        <taxon>Ascomycota</taxon>
        <taxon>Pezizomycotina</taxon>
        <taxon>Sordariomycetes</taxon>
        <taxon>Xylariomycetidae</taxon>
        <taxon>Amphisphaeriales</taxon>
        <taxon>Apiosporaceae</taxon>
        <taxon>Apiospora</taxon>
    </lineage>
</organism>
<keyword evidence="11" id="KW-1185">Reference proteome</keyword>
<dbReference type="Gene3D" id="1.10.1520.10">
    <property type="entry name" value="Ribonuclease III domain"/>
    <property type="match status" value="1"/>
</dbReference>
<proteinExistence type="predicted"/>
<dbReference type="InterPro" id="IPR014720">
    <property type="entry name" value="dsRBD_dom"/>
</dbReference>
<dbReference type="Pfam" id="PF00035">
    <property type="entry name" value="dsrm"/>
    <property type="match status" value="1"/>
</dbReference>
<dbReference type="InterPro" id="IPR036389">
    <property type="entry name" value="RNase_III_sf"/>
</dbReference>
<name>A0ABR2IFI4_9PEZI</name>
<feature type="region of interest" description="Disordered" evidence="7">
    <location>
        <begin position="79"/>
        <end position="100"/>
    </location>
</feature>
<dbReference type="Proteomes" id="UP001390339">
    <property type="component" value="Unassembled WGS sequence"/>
</dbReference>
<evidence type="ECO:0000256" key="4">
    <source>
        <dbReference type="ARBA" id="ARBA00022884"/>
    </source>
</evidence>
<feature type="domain" description="RNase III" evidence="9">
    <location>
        <begin position="126"/>
        <end position="248"/>
    </location>
</feature>
<dbReference type="Pfam" id="PF00636">
    <property type="entry name" value="Ribonuclease_3"/>
    <property type="match status" value="1"/>
</dbReference>
<dbReference type="InterPro" id="IPR000999">
    <property type="entry name" value="RNase_III_dom"/>
</dbReference>
<dbReference type="PROSITE" id="PS50137">
    <property type="entry name" value="DS_RBD"/>
    <property type="match status" value="1"/>
</dbReference>
<dbReference type="PROSITE" id="PS00517">
    <property type="entry name" value="RNASE_3_1"/>
    <property type="match status" value="1"/>
</dbReference>
<feature type="coiled-coil region" evidence="6">
    <location>
        <begin position="374"/>
        <end position="401"/>
    </location>
</feature>
<sequence>MSKRQFSEFSGGVDAKASADANDAISTIIKHAEDLLKAACAFKQDLASGKQPENTNIGESISEISRNLHPAVTYFASSPTQQSAQSHKVPKLDESQSPGLKLPAPTGLTAWTPSEICLHTPPLPPINDPVLDKAAFTHSGMAALGEMSYERLEWVGDAYLEMFATIFIYQTFPNLPAGRCSQHREYLVKNETLSKYTKLYGLDKRIVFPREFDMGSSGNGQGAKEKTHKKVLGDIFEAYVAGVILGDPEFGLARASSWMKALWSKELAKEIKAEYINRERLQQVAATQASTEAASGEKPPTPVISEDSHPKNRLVQRIGTKGVKIYYLDEKESVDKQNHQRRFTVGVYVDAWGESRVRLGFGSALSKREAGAKAAENAMENKKLMKKYEQKKKELEDRMNAQS</sequence>
<evidence type="ECO:0000256" key="7">
    <source>
        <dbReference type="SAM" id="MobiDB-lite"/>
    </source>
</evidence>
<evidence type="ECO:0000256" key="1">
    <source>
        <dbReference type="ARBA" id="ARBA00022722"/>
    </source>
</evidence>
<evidence type="ECO:0000259" key="8">
    <source>
        <dbReference type="PROSITE" id="PS50137"/>
    </source>
</evidence>
<dbReference type="SUPFAM" id="SSF54768">
    <property type="entry name" value="dsRNA-binding domain-like"/>
    <property type="match status" value="1"/>
</dbReference>
<keyword evidence="3" id="KW-0378">Hydrolase</keyword>
<dbReference type="PROSITE" id="PS50142">
    <property type="entry name" value="RNASE_3_2"/>
    <property type="match status" value="1"/>
</dbReference>
<keyword evidence="2" id="KW-0255">Endonuclease</keyword>
<dbReference type="PANTHER" id="PTHR11207">
    <property type="entry name" value="RIBONUCLEASE III"/>
    <property type="match status" value="1"/>
</dbReference>
<evidence type="ECO:0000313" key="10">
    <source>
        <dbReference type="EMBL" id="KAK8862033.1"/>
    </source>
</evidence>